<dbReference type="AlphaFoldDB" id="A0A804HXK3"/>
<evidence type="ECO:0000256" key="2">
    <source>
        <dbReference type="ARBA" id="ARBA00007727"/>
    </source>
</evidence>
<name>A0A804HXK3_MUSAM</name>
<dbReference type="EMBL" id="HG996466">
    <property type="protein sequence ID" value="CAG1860564.1"/>
    <property type="molecule type" value="Genomic_DNA"/>
</dbReference>
<dbReference type="InterPro" id="IPR029962">
    <property type="entry name" value="TBL"/>
</dbReference>
<feature type="transmembrane region" description="Helical" evidence="8">
    <location>
        <begin position="21"/>
        <end position="45"/>
    </location>
</feature>
<evidence type="ECO:0000313" key="12">
    <source>
        <dbReference type="EnsemblPlants" id="Ma01_p23510.1"/>
    </source>
</evidence>
<organism evidence="12 13">
    <name type="scientific">Musa acuminata subsp. malaccensis</name>
    <name type="common">Wild banana</name>
    <name type="synonym">Musa malaccensis</name>
    <dbReference type="NCBI Taxonomy" id="214687"/>
    <lineage>
        <taxon>Eukaryota</taxon>
        <taxon>Viridiplantae</taxon>
        <taxon>Streptophyta</taxon>
        <taxon>Embryophyta</taxon>
        <taxon>Tracheophyta</taxon>
        <taxon>Spermatophyta</taxon>
        <taxon>Magnoliopsida</taxon>
        <taxon>Liliopsida</taxon>
        <taxon>Zingiberales</taxon>
        <taxon>Musaceae</taxon>
        <taxon>Musa</taxon>
    </lineage>
</organism>
<keyword evidence="3 8" id="KW-0812">Transmembrane</keyword>
<dbReference type="PANTHER" id="PTHR32285">
    <property type="entry name" value="PROTEIN TRICHOME BIREFRINGENCE-LIKE 9-RELATED"/>
    <property type="match status" value="1"/>
</dbReference>
<evidence type="ECO:0000256" key="7">
    <source>
        <dbReference type="ARBA" id="ARBA00023136"/>
    </source>
</evidence>
<sequence length="400" mass="46267">MAKAKEPETEEEPGVPTNKRLYNFLLVLLGSSLLFAFCYELLFPYGSSDSSPSKKEACDIFSGKWIQDSSDPPYTNSSCSFISNPQNCLTNGRPDTGYLHWRWKPYDCEVPPMDTTKFLNKMRSKSLAFIGDSIFRNQMESLLCLLSKVEEAILVYHDEKFQSKTWYLPSHNITLGLIWAPFLIKSTEARSKNNIQLYLDVLDYAWTSQYHKYDYVMLSGGQWFLKETIFWENNTVIGCHDCMGKKLTELGMDYSYHKALRLVFQFMSTSEHKPLVVLKTWTPSHFEHGKWNTGGICNRTEPFKEGEYTADPVDATMRNVELETFQEGSNNGLRVKLLDTYHLSLLRPDGHPGPYRRFHPDISKKLQNDCLHWCLPGPIDTWNEMLMEILMNEAELRSAF</sequence>
<gene>
    <name evidence="11" type="ORF">GSMUA_98680.1</name>
</gene>
<evidence type="ECO:0000256" key="5">
    <source>
        <dbReference type="ARBA" id="ARBA00022989"/>
    </source>
</evidence>
<dbReference type="GO" id="GO:0000139">
    <property type="term" value="C:Golgi membrane"/>
    <property type="evidence" value="ECO:0007669"/>
    <property type="project" value="UniProtKB-SubCell"/>
</dbReference>
<dbReference type="Proteomes" id="UP000012960">
    <property type="component" value="Unplaced"/>
</dbReference>
<feature type="domain" description="Trichome birefringence-like C-terminal" evidence="9">
    <location>
        <begin position="110"/>
        <end position="388"/>
    </location>
</feature>
<keyword evidence="7 8" id="KW-0472">Membrane</keyword>
<evidence type="ECO:0000256" key="4">
    <source>
        <dbReference type="ARBA" id="ARBA00022968"/>
    </source>
</evidence>
<keyword evidence="5 8" id="KW-1133">Transmembrane helix</keyword>
<dbReference type="OrthoDB" id="630188at2759"/>
<evidence type="ECO:0000313" key="11">
    <source>
        <dbReference type="EMBL" id="CAG1860564.1"/>
    </source>
</evidence>
<dbReference type="OMA" id="HPNPFAG"/>
<keyword evidence="13" id="KW-1185">Reference proteome</keyword>
<evidence type="ECO:0000256" key="6">
    <source>
        <dbReference type="ARBA" id="ARBA00023034"/>
    </source>
</evidence>
<dbReference type="Pfam" id="PF14416">
    <property type="entry name" value="PMR5N"/>
    <property type="match status" value="1"/>
</dbReference>
<dbReference type="GO" id="GO:0005794">
    <property type="term" value="C:Golgi apparatus"/>
    <property type="evidence" value="ECO:0000318"/>
    <property type="project" value="GO_Central"/>
</dbReference>
<keyword evidence="4" id="KW-0735">Signal-anchor</keyword>
<reference evidence="11" key="1">
    <citation type="submission" date="2021-03" db="EMBL/GenBank/DDBJ databases">
        <authorList>
            <consortium name="Genoscope - CEA"/>
            <person name="William W."/>
        </authorList>
    </citation>
    <scope>NUCLEOTIDE SEQUENCE</scope>
    <source>
        <strain evidence="11">Doubled-haploid Pahang</strain>
    </source>
</reference>
<comment type="subcellular location">
    <subcellularLocation>
        <location evidence="1">Golgi apparatus membrane</location>
        <topology evidence="1">Single-pass type II membrane protein</topology>
    </subcellularLocation>
</comment>
<dbReference type="InParanoid" id="A0A804HXK3"/>
<dbReference type="PANTHER" id="PTHR32285:SF324">
    <property type="entry name" value="PROTEIN TRICHOME BIREFRINGENCE-LIKE 25"/>
    <property type="match status" value="1"/>
</dbReference>
<dbReference type="InterPro" id="IPR025846">
    <property type="entry name" value="TBL_N"/>
</dbReference>
<dbReference type="InterPro" id="IPR026057">
    <property type="entry name" value="TBL_C"/>
</dbReference>
<dbReference type="Gramene" id="Ma01_t23510.1">
    <property type="protein sequence ID" value="Ma01_p23510.1"/>
    <property type="gene ID" value="Ma01_g23510"/>
</dbReference>
<evidence type="ECO:0000256" key="3">
    <source>
        <dbReference type="ARBA" id="ARBA00022692"/>
    </source>
</evidence>
<evidence type="ECO:0000256" key="8">
    <source>
        <dbReference type="SAM" id="Phobius"/>
    </source>
</evidence>
<evidence type="ECO:0000256" key="1">
    <source>
        <dbReference type="ARBA" id="ARBA00004323"/>
    </source>
</evidence>
<protein>
    <submittedName>
        <fullName evidence="11">(wild Malaysian banana) hypothetical protein</fullName>
    </submittedName>
</protein>
<accession>A0A804HXK3</accession>
<dbReference type="EnsemblPlants" id="Ma01_t23510.1">
    <property type="protein sequence ID" value="Ma01_p23510.1"/>
    <property type="gene ID" value="Ma01_g23510"/>
</dbReference>
<proteinExistence type="inferred from homology"/>
<keyword evidence="6" id="KW-0333">Golgi apparatus</keyword>
<comment type="similarity">
    <text evidence="2">Belongs to the PC-esterase family. TBL subfamily.</text>
</comment>
<reference evidence="12" key="2">
    <citation type="submission" date="2021-05" db="UniProtKB">
        <authorList>
            <consortium name="EnsemblPlants"/>
        </authorList>
    </citation>
    <scope>IDENTIFICATION</scope>
    <source>
        <strain evidence="12">subsp. malaccensis</strain>
    </source>
</reference>
<evidence type="ECO:0000313" key="13">
    <source>
        <dbReference type="Proteomes" id="UP000012960"/>
    </source>
</evidence>
<evidence type="ECO:0000259" key="10">
    <source>
        <dbReference type="Pfam" id="PF14416"/>
    </source>
</evidence>
<dbReference type="GO" id="GO:0016413">
    <property type="term" value="F:O-acetyltransferase activity"/>
    <property type="evidence" value="ECO:0000318"/>
    <property type="project" value="GO_Central"/>
</dbReference>
<dbReference type="GO" id="GO:1990538">
    <property type="term" value="F:xylan O-acetyltransferase activity"/>
    <property type="evidence" value="ECO:0007669"/>
    <property type="project" value="UniProtKB-ARBA"/>
</dbReference>
<feature type="domain" description="Trichome birefringence-like N-terminal" evidence="10">
    <location>
        <begin position="57"/>
        <end position="109"/>
    </location>
</feature>
<evidence type="ECO:0000259" key="9">
    <source>
        <dbReference type="Pfam" id="PF13839"/>
    </source>
</evidence>
<dbReference type="Pfam" id="PF13839">
    <property type="entry name" value="PC-Esterase"/>
    <property type="match status" value="1"/>
</dbReference>